<proteinExistence type="predicted"/>
<name>A0A2Z6ZV74_9LAMI</name>
<organism evidence="2 3">
    <name type="scientific">Dorcoceras hygrometricum</name>
    <dbReference type="NCBI Taxonomy" id="472368"/>
    <lineage>
        <taxon>Eukaryota</taxon>
        <taxon>Viridiplantae</taxon>
        <taxon>Streptophyta</taxon>
        <taxon>Embryophyta</taxon>
        <taxon>Tracheophyta</taxon>
        <taxon>Spermatophyta</taxon>
        <taxon>Magnoliopsida</taxon>
        <taxon>eudicotyledons</taxon>
        <taxon>Gunneridae</taxon>
        <taxon>Pentapetalae</taxon>
        <taxon>asterids</taxon>
        <taxon>lamiids</taxon>
        <taxon>Lamiales</taxon>
        <taxon>Gesneriaceae</taxon>
        <taxon>Didymocarpoideae</taxon>
        <taxon>Trichosporeae</taxon>
        <taxon>Loxocarpinae</taxon>
        <taxon>Dorcoceras</taxon>
    </lineage>
</organism>
<feature type="region of interest" description="Disordered" evidence="1">
    <location>
        <begin position="1"/>
        <end position="116"/>
    </location>
</feature>
<evidence type="ECO:0000313" key="3">
    <source>
        <dbReference type="Proteomes" id="UP000250235"/>
    </source>
</evidence>
<keyword evidence="3" id="KW-1185">Reference proteome</keyword>
<sequence>MKIRAAQGRARPATSAAQSRAIVRRPAGHHARNQQRSCAIHRATAGHHAQQFAHIRGAMPVRRRPVAPFARPARHEAAPSHGSVKRSSATSRYQRRPSIGQHALDTDSGRAPCAASAQASRALVRAAMKMGRRHARRRRGRCDVEFSRFDSEN</sequence>
<feature type="compositionally biased region" description="Basic residues" evidence="1">
    <location>
        <begin position="22"/>
        <end position="33"/>
    </location>
</feature>
<dbReference type="EMBL" id="KV064217">
    <property type="protein sequence ID" value="KZV06730.1"/>
    <property type="molecule type" value="Genomic_DNA"/>
</dbReference>
<accession>A0A2Z6ZV74</accession>
<evidence type="ECO:0000313" key="2">
    <source>
        <dbReference type="EMBL" id="KZV06730.1"/>
    </source>
</evidence>
<dbReference type="Proteomes" id="UP000250235">
    <property type="component" value="Unassembled WGS sequence"/>
</dbReference>
<gene>
    <name evidence="2" type="ORF">F511_45788</name>
</gene>
<reference evidence="2 3" key="1">
    <citation type="journal article" date="2015" name="Proc. Natl. Acad. Sci. U.S.A.">
        <title>The resurrection genome of Boea hygrometrica: A blueprint for survival of dehydration.</title>
        <authorList>
            <person name="Xiao L."/>
            <person name="Yang G."/>
            <person name="Zhang L."/>
            <person name="Yang X."/>
            <person name="Zhao S."/>
            <person name="Ji Z."/>
            <person name="Zhou Q."/>
            <person name="Hu M."/>
            <person name="Wang Y."/>
            <person name="Chen M."/>
            <person name="Xu Y."/>
            <person name="Jin H."/>
            <person name="Xiao X."/>
            <person name="Hu G."/>
            <person name="Bao F."/>
            <person name="Hu Y."/>
            <person name="Wan P."/>
            <person name="Li L."/>
            <person name="Deng X."/>
            <person name="Kuang T."/>
            <person name="Xiang C."/>
            <person name="Zhu J.K."/>
            <person name="Oliver M.J."/>
            <person name="He Y."/>
        </authorList>
    </citation>
    <scope>NUCLEOTIDE SEQUENCE [LARGE SCALE GENOMIC DNA]</scope>
    <source>
        <strain evidence="3">cv. XS01</strain>
    </source>
</reference>
<feature type="compositionally biased region" description="Low complexity" evidence="1">
    <location>
        <begin position="56"/>
        <end position="71"/>
    </location>
</feature>
<evidence type="ECO:0000256" key="1">
    <source>
        <dbReference type="SAM" id="MobiDB-lite"/>
    </source>
</evidence>
<protein>
    <submittedName>
        <fullName evidence="2">Uncharacterized protein</fullName>
    </submittedName>
</protein>
<dbReference type="AlphaFoldDB" id="A0A2Z6ZV74"/>